<accession>Q1N6H3</accession>
<reference evidence="6 7" key="1">
    <citation type="submission" date="2006-03" db="EMBL/GenBank/DDBJ databases">
        <authorList>
            <person name="Pinhassi J."/>
            <person name="Pedros-Alio C."/>
            <person name="Ferriera S."/>
            <person name="Johnson J."/>
            <person name="Kravitz S."/>
            <person name="Halpern A."/>
            <person name="Remington K."/>
            <person name="Beeson K."/>
            <person name="Tran B."/>
            <person name="Rogers Y.-H."/>
            <person name="Friedman R."/>
            <person name="Venter J.C."/>
        </authorList>
    </citation>
    <scope>NUCLEOTIDE SEQUENCE [LARGE SCALE GENOMIC DNA]</scope>
    <source>
        <strain evidence="6 7">RED65</strain>
    </source>
</reference>
<dbReference type="Gene3D" id="3.40.1090.10">
    <property type="entry name" value="Cytosolic phospholipase A2 catalytic domain"/>
    <property type="match status" value="1"/>
</dbReference>
<dbReference type="EMBL" id="AAQH01000001">
    <property type="protein sequence ID" value="EAT13619.1"/>
    <property type="molecule type" value="Genomic_DNA"/>
</dbReference>
<dbReference type="InterPro" id="IPR016035">
    <property type="entry name" value="Acyl_Trfase/lysoPLipase"/>
</dbReference>
<dbReference type="PANTHER" id="PTHR14226:SF76">
    <property type="entry name" value="NTE FAMILY PROTEIN RSSA"/>
    <property type="match status" value="1"/>
</dbReference>
<dbReference type="Proteomes" id="UP000004263">
    <property type="component" value="Unassembled WGS sequence"/>
</dbReference>
<keyword evidence="7" id="KW-1185">Reference proteome</keyword>
<proteinExistence type="predicted"/>
<evidence type="ECO:0000256" key="2">
    <source>
        <dbReference type="ARBA" id="ARBA00022963"/>
    </source>
</evidence>
<feature type="active site" description="Proton acceptor" evidence="4">
    <location>
        <position position="153"/>
    </location>
</feature>
<dbReference type="InterPro" id="IPR002641">
    <property type="entry name" value="PNPLA_dom"/>
</dbReference>
<comment type="caution">
    <text evidence="6">The sequence shown here is derived from an EMBL/GenBank/DDBJ whole genome shotgun (WGS) entry which is preliminary data.</text>
</comment>
<sequence length="310" mass="34140">MKDIALVLGSGGAKGYAHIGVIKALEEKGYRISGVAGCSMGAVVGGFYAAGLLDEYEEWARSLTYLEVLKLVDLSFLSDGAIRGDKLFNHLAQMLNGIEIQDLKMPFTAVATDLTGQKEIWFSQGVLSDALRASTAIPSLLQPVIRGNRVLVDGAVLNPLPIAPVVGIHADAIIAVDLSAEVPMPGGKRKENEEALAQHEVEKLNWFAQMKLKALKMFEKTDNEEDTEVALTENLGKLGVIYQMFETMQASLVQYKIAGYRPDLLIRMPKNSIRFYEFYRAEEQIDLGYKVAMRAIEGYERGESNTYGQL</sequence>
<evidence type="ECO:0000256" key="1">
    <source>
        <dbReference type="ARBA" id="ARBA00022801"/>
    </source>
</evidence>
<gene>
    <name evidence="6" type="ORF">RED65_09514</name>
</gene>
<dbReference type="PROSITE" id="PS51635">
    <property type="entry name" value="PNPLA"/>
    <property type="match status" value="1"/>
</dbReference>
<dbReference type="PANTHER" id="PTHR14226">
    <property type="entry name" value="NEUROPATHY TARGET ESTERASE/SWISS CHEESE D.MELANOGASTER"/>
    <property type="match status" value="1"/>
</dbReference>
<keyword evidence="1 4" id="KW-0378">Hydrolase</keyword>
<dbReference type="InterPro" id="IPR050301">
    <property type="entry name" value="NTE"/>
</dbReference>
<feature type="domain" description="PNPLA" evidence="5">
    <location>
        <begin position="6"/>
        <end position="166"/>
    </location>
</feature>
<dbReference type="STRING" id="207949.RED65_09514"/>
<evidence type="ECO:0000313" key="7">
    <source>
        <dbReference type="Proteomes" id="UP000004263"/>
    </source>
</evidence>
<dbReference type="GO" id="GO:0016042">
    <property type="term" value="P:lipid catabolic process"/>
    <property type="evidence" value="ECO:0007669"/>
    <property type="project" value="UniProtKB-UniRule"/>
</dbReference>
<feature type="short sequence motif" description="DGA/G" evidence="4">
    <location>
        <begin position="153"/>
        <end position="155"/>
    </location>
</feature>
<dbReference type="AlphaFoldDB" id="Q1N6H3"/>
<keyword evidence="3 4" id="KW-0443">Lipid metabolism</keyword>
<dbReference type="OrthoDB" id="5290098at2"/>
<feature type="short sequence motif" description="GXSXG" evidence="4">
    <location>
        <begin position="37"/>
        <end position="41"/>
    </location>
</feature>
<keyword evidence="2 4" id="KW-0442">Lipid degradation</keyword>
<dbReference type="Pfam" id="PF01734">
    <property type="entry name" value="Patatin"/>
    <property type="match status" value="1"/>
</dbReference>
<evidence type="ECO:0000256" key="3">
    <source>
        <dbReference type="ARBA" id="ARBA00023098"/>
    </source>
</evidence>
<evidence type="ECO:0000313" key="6">
    <source>
        <dbReference type="EMBL" id="EAT13619.1"/>
    </source>
</evidence>
<organism evidence="6 7">
    <name type="scientific">Bermanella marisrubri</name>
    <dbReference type="NCBI Taxonomy" id="207949"/>
    <lineage>
        <taxon>Bacteria</taxon>
        <taxon>Pseudomonadati</taxon>
        <taxon>Pseudomonadota</taxon>
        <taxon>Gammaproteobacteria</taxon>
        <taxon>Oceanospirillales</taxon>
        <taxon>Oceanospirillaceae</taxon>
        <taxon>Bermanella</taxon>
    </lineage>
</organism>
<feature type="active site" description="Nucleophile" evidence="4">
    <location>
        <position position="39"/>
    </location>
</feature>
<dbReference type="GO" id="GO:0016787">
    <property type="term" value="F:hydrolase activity"/>
    <property type="evidence" value="ECO:0007669"/>
    <property type="project" value="UniProtKB-UniRule"/>
</dbReference>
<comment type="caution">
    <text evidence="4">Lacks conserved residue(s) required for the propagation of feature annotation.</text>
</comment>
<dbReference type="RefSeq" id="WP_007017040.1">
    <property type="nucleotide sequence ID" value="NZ_CH724113.1"/>
</dbReference>
<dbReference type="HOGENOM" id="CLU_047251_2_1_6"/>
<dbReference type="SUPFAM" id="SSF52151">
    <property type="entry name" value="FabD/lysophospholipase-like"/>
    <property type="match status" value="1"/>
</dbReference>
<evidence type="ECO:0000259" key="5">
    <source>
        <dbReference type="PROSITE" id="PS51635"/>
    </source>
</evidence>
<protein>
    <submittedName>
        <fullName evidence="6">Patatin</fullName>
    </submittedName>
</protein>
<name>Q1N6H3_9GAMM</name>
<evidence type="ECO:0000256" key="4">
    <source>
        <dbReference type="PROSITE-ProRule" id="PRU01161"/>
    </source>
</evidence>